<dbReference type="AlphaFoldDB" id="B6SYX1"/>
<reference evidence="3" key="1">
    <citation type="journal article" date="2009" name="Plant Mol. Biol.">
        <title>Insights into corn genes derived from large-scale cDNA sequencing.</title>
        <authorList>
            <person name="Alexandrov N.N."/>
            <person name="Brover V.V."/>
            <person name="Freidin S."/>
            <person name="Troukhan M.E."/>
            <person name="Tatarinova T.V."/>
            <person name="Zhang H."/>
            <person name="Swaller T.J."/>
            <person name="Lu Y.P."/>
            <person name="Bouck J."/>
            <person name="Flavell R.B."/>
            <person name="Feldmann K.A."/>
        </authorList>
    </citation>
    <scope>NUCLEOTIDE SEQUENCE</scope>
</reference>
<evidence type="ECO:0000313" key="3">
    <source>
        <dbReference type="EMBL" id="ACG30054.1"/>
    </source>
</evidence>
<evidence type="ECO:0000256" key="1">
    <source>
        <dbReference type="SAM" id="MobiDB-lite"/>
    </source>
</evidence>
<proteinExistence type="evidence at transcript level"/>
<name>B6SYX1_MAIZE</name>
<feature type="compositionally biased region" description="Pro residues" evidence="1">
    <location>
        <begin position="58"/>
        <end position="70"/>
    </location>
</feature>
<feature type="compositionally biased region" description="Pro residues" evidence="1">
    <location>
        <begin position="111"/>
        <end position="121"/>
    </location>
</feature>
<organism evidence="3">
    <name type="scientific">Zea mays</name>
    <name type="common">Maize</name>
    <dbReference type="NCBI Taxonomy" id="4577"/>
    <lineage>
        <taxon>Eukaryota</taxon>
        <taxon>Viridiplantae</taxon>
        <taxon>Streptophyta</taxon>
        <taxon>Embryophyta</taxon>
        <taxon>Tracheophyta</taxon>
        <taxon>Spermatophyta</taxon>
        <taxon>Magnoliopsida</taxon>
        <taxon>Liliopsida</taxon>
        <taxon>Poales</taxon>
        <taxon>Poaceae</taxon>
        <taxon>PACMAD clade</taxon>
        <taxon>Panicoideae</taxon>
        <taxon>Andropogonodae</taxon>
        <taxon>Andropogoneae</taxon>
        <taxon>Tripsacinae</taxon>
        <taxon>Zea</taxon>
    </lineage>
</organism>
<feature type="region of interest" description="Disordered" evidence="1">
    <location>
        <begin position="44"/>
        <end position="77"/>
    </location>
</feature>
<feature type="region of interest" description="Disordered" evidence="1">
    <location>
        <begin position="89"/>
        <end position="121"/>
    </location>
</feature>
<feature type="signal peptide" evidence="2">
    <location>
        <begin position="1"/>
        <end position="22"/>
    </location>
</feature>
<sequence length="121" mass="12690">MAPSAPRLVAGALVMLAAVALARPNAEQRSPGRYNVADAIAMGSGQHRHHQGRTPPCHVSPPPVLPPPCPGHQNRRREAPVPLPIILGVQRTAPAPPPPQHAQGVQYRAPLAPPPPPPSSF</sequence>
<keyword evidence="2" id="KW-0732">Signal</keyword>
<dbReference type="EMBL" id="EU957936">
    <property type="protein sequence ID" value="ACG30054.1"/>
    <property type="molecule type" value="mRNA"/>
</dbReference>
<accession>B6SYX1</accession>
<protein>
    <submittedName>
        <fullName evidence="3">Sulfated surface glycoprotein 185</fullName>
    </submittedName>
</protein>
<evidence type="ECO:0000256" key="2">
    <source>
        <dbReference type="SAM" id="SignalP"/>
    </source>
</evidence>
<feature type="chain" id="PRO_5002849853" evidence="2">
    <location>
        <begin position="23"/>
        <end position="121"/>
    </location>
</feature>